<dbReference type="Proteomes" id="UP000002630">
    <property type="component" value="Linkage Group LG24"/>
</dbReference>
<dbReference type="EMBL" id="FN649749">
    <property type="protein sequence ID" value="CBJ26959.1"/>
    <property type="molecule type" value="Genomic_DNA"/>
</dbReference>
<keyword evidence="1" id="KW-0812">Transmembrane</keyword>
<organism evidence="2 3">
    <name type="scientific">Ectocarpus siliculosus</name>
    <name type="common">Brown alga</name>
    <name type="synonym">Conferva siliculosa</name>
    <dbReference type="NCBI Taxonomy" id="2880"/>
    <lineage>
        <taxon>Eukaryota</taxon>
        <taxon>Sar</taxon>
        <taxon>Stramenopiles</taxon>
        <taxon>Ochrophyta</taxon>
        <taxon>PX clade</taxon>
        <taxon>Phaeophyceae</taxon>
        <taxon>Ectocarpales</taxon>
        <taxon>Ectocarpaceae</taxon>
        <taxon>Ectocarpus</taxon>
    </lineage>
</organism>
<name>D7G3G1_ECTSI</name>
<evidence type="ECO:0000313" key="3">
    <source>
        <dbReference type="Proteomes" id="UP000002630"/>
    </source>
</evidence>
<accession>D7G3G1</accession>
<feature type="transmembrane region" description="Helical" evidence="1">
    <location>
        <begin position="28"/>
        <end position="47"/>
    </location>
</feature>
<evidence type="ECO:0000313" key="2">
    <source>
        <dbReference type="EMBL" id="CBJ26959.1"/>
    </source>
</evidence>
<sequence length="63" mass="6863">MTSEGRTKQVPGRLHRRLEPSLRWRKKALVCFYAGATTCVAGGLWGMQKCPGLARACPSTNAS</sequence>
<gene>
    <name evidence="2" type="ORF">Esi_0051_0031</name>
</gene>
<reference evidence="2 3" key="1">
    <citation type="journal article" date="2010" name="Nature">
        <title>The Ectocarpus genome and the independent evolution of multicellularity in brown algae.</title>
        <authorList>
            <person name="Cock J.M."/>
            <person name="Sterck L."/>
            <person name="Rouze P."/>
            <person name="Scornet D."/>
            <person name="Allen A.E."/>
            <person name="Amoutzias G."/>
            <person name="Anthouard V."/>
            <person name="Artiguenave F."/>
            <person name="Aury J.M."/>
            <person name="Badger J.H."/>
            <person name="Beszteri B."/>
            <person name="Billiau K."/>
            <person name="Bonnet E."/>
            <person name="Bothwell J.H."/>
            <person name="Bowler C."/>
            <person name="Boyen C."/>
            <person name="Brownlee C."/>
            <person name="Carrano C.J."/>
            <person name="Charrier B."/>
            <person name="Cho G.Y."/>
            <person name="Coelho S.M."/>
            <person name="Collen J."/>
            <person name="Corre E."/>
            <person name="Da Silva C."/>
            <person name="Delage L."/>
            <person name="Delaroque N."/>
            <person name="Dittami S.M."/>
            <person name="Doulbeau S."/>
            <person name="Elias M."/>
            <person name="Farnham G."/>
            <person name="Gachon C.M."/>
            <person name="Gschloessl B."/>
            <person name="Heesch S."/>
            <person name="Jabbari K."/>
            <person name="Jubin C."/>
            <person name="Kawai H."/>
            <person name="Kimura K."/>
            <person name="Kloareg B."/>
            <person name="Kupper F.C."/>
            <person name="Lang D."/>
            <person name="Le Bail A."/>
            <person name="Leblanc C."/>
            <person name="Lerouge P."/>
            <person name="Lohr M."/>
            <person name="Lopez P.J."/>
            <person name="Martens C."/>
            <person name="Maumus F."/>
            <person name="Michel G."/>
            <person name="Miranda-Saavedra D."/>
            <person name="Morales J."/>
            <person name="Moreau H."/>
            <person name="Motomura T."/>
            <person name="Nagasato C."/>
            <person name="Napoli C.A."/>
            <person name="Nelson D.R."/>
            <person name="Nyvall-Collen P."/>
            <person name="Peters A.F."/>
            <person name="Pommier C."/>
            <person name="Potin P."/>
            <person name="Poulain J."/>
            <person name="Quesneville H."/>
            <person name="Read B."/>
            <person name="Rensing S.A."/>
            <person name="Ritter A."/>
            <person name="Rousvoal S."/>
            <person name="Samanta M."/>
            <person name="Samson G."/>
            <person name="Schroeder D.C."/>
            <person name="Segurens B."/>
            <person name="Strittmatter M."/>
            <person name="Tonon T."/>
            <person name="Tregear J.W."/>
            <person name="Valentin K."/>
            <person name="von Dassow P."/>
            <person name="Yamagishi T."/>
            <person name="Van de Peer Y."/>
            <person name="Wincker P."/>
        </authorList>
    </citation>
    <scope>NUCLEOTIDE SEQUENCE [LARGE SCALE GENOMIC DNA]</scope>
    <source>
        <strain evidence="3">Ec32 / CCAP1310/4</strain>
    </source>
</reference>
<keyword evidence="1" id="KW-0472">Membrane</keyword>
<dbReference type="InParanoid" id="D7G3G1"/>
<proteinExistence type="predicted"/>
<keyword evidence="1" id="KW-1133">Transmembrane helix</keyword>
<dbReference type="AlphaFoldDB" id="D7G3G1"/>
<evidence type="ECO:0000256" key="1">
    <source>
        <dbReference type="SAM" id="Phobius"/>
    </source>
</evidence>
<keyword evidence="3" id="KW-1185">Reference proteome</keyword>
<dbReference type="EMBL" id="FN648719">
    <property type="protein sequence ID" value="CBJ26959.1"/>
    <property type="molecule type" value="Genomic_DNA"/>
</dbReference>
<protein>
    <submittedName>
        <fullName evidence="2">Uncharacterized protein</fullName>
    </submittedName>
</protein>